<protein>
    <recommendedName>
        <fullName evidence="3">McbB family protein</fullName>
    </recommendedName>
</protein>
<accession>R3U9C3</accession>
<proteinExistence type="predicted"/>
<dbReference type="RefSeq" id="WP_010770536.1">
    <property type="nucleotide sequence ID" value="NZ_KE136474.1"/>
</dbReference>
<organism evidence="1 2">
    <name type="scientific">Enterococcus caccae ATCC BAA-1240</name>
    <dbReference type="NCBI Taxonomy" id="1158612"/>
    <lineage>
        <taxon>Bacteria</taxon>
        <taxon>Bacillati</taxon>
        <taxon>Bacillota</taxon>
        <taxon>Bacilli</taxon>
        <taxon>Lactobacillales</taxon>
        <taxon>Enterococcaceae</taxon>
        <taxon>Enterococcus</taxon>
    </lineage>
</organism>
<dbReference type="STRING" id="317735.RU98_GL000512"/>
<keyword evidence="2" id="KW-1185">Reference proteome</keyword>
<dbReference type="Proteomes" id="UP000013840">
    <property type="component" value="Unassembled WGS sequence"/>
</dbReference>
<evidence type="ECO:0000313" key="1">
    <source>
        <dbReference type="EMBL" id="EOL50559.1"/>
    </source>
</evidence>
<comment type="caution">
    <text evidence="1">The sequence shown here is derived from an EMBL/GenBank/DDBJ whole genome shotgun (WGS) entry which is preliminary data.</text>
</comment>
<name>R3U9C3_9ENTE</name>
<reference evidence="1 2" key="1">
    <citation type="submission" date="2013-02" db="EMBL/GenBank/DDBJ databases">
        <title>The Genome Sequence of Enterococcus caccae BAA-1240.</title>
        <authorList>
            <consortium name="The Broad Institute Genome Sequencing Platform"/>
            <consortium name="The Broad Institute Genome Sequencing Center for Infectious Disease"/>
            <person name="Earl A.M."/>
            <person name="Gilmore M.S."/>
            <person name="Lebreton F."/>
            <person name="Walker B."/>
            <person name="Young S.K."/>
            <person name="Zeng Q."/>
            <person name="Gargeya S."/>
            <person name="Fitzgerald M."/>
            <person name="Haas B."/>
            <person name="Abouelleil A."/>
            <person name="Alvarado L."/>
            <person name="Arachchi H.M."/>
            <person name="Berlin A.M."/>
            <person name="Chapman S.B."/>
            <person name="Dewar J."/>
            <person name="Goldberg J."/>
            <person name="Griggs A."/>
            <person name="Gujja S."/>
            <person name="Hansen M."/>
            <person name="Howarth C."/>
            <person name="Imamovic A."/>
            <person name="Larimer J."/>
            <person name="McCowan C."/>
            <person name="Murphy C."/>
            <person name="Neiman D."/>
            <person name="Pearson M."/>
            <person name="Priest M."/>
            <person name="Roberts A."/>
            <person name="Saif S."/>
            <person name="Shea T."/>
            <person name="Sisk P."/>
            <person name="Sykes S."/>
            <person name="Wortman J."/>
            <person name="Nusbaum C."/>
            <person name="Birren B."/>
        </authorList>
    </citation>
    <scope>NUCLEOTIDE SEQUENCE [LARGE SCALE GENOMIC DNA]</scope>
    <source>
        <strain evidence="1 2">ATCC BAA-1240</strain>
    </source>
</reference>
<evidence type="ECO:0000313" key="2">
    <source>
        <dbReference type="Proteomes" id="UP000013840"/>
    </source>
</evidence>
<evidence type="ECO:0008006" key="3">
    <source>
        <dbReference type="Google" id="ProtNLM"/>
    </source>
</evidence>
<dbReference type="InterPro" id="IPR030956">
    <property type="entry name" value="McbB"/>
</dbReference>
<gene>
    <name evidence="1" type="ORF">UC7_00332</name>
</gene>
<dbReference type="AlphaFoldDB" id="R3U9C3"/>
<sequence>MEFEVKPYLIYSLNEEETTIVQTRESSFATKSAELIEFLSYLEINKIEKISFEDMITMFGSHDLAQSSIEFLLSYSILKPFQTKYLTKKEEITFFSNDDSFNDLVNIFWKDRNVDSQELKEFELFDKENNLVIVSLNPFSLKQLKEIVSLIKKDSSNIYKFIFPYGHGVYLSNYYSPLWGNPCPLCFFYSIESYLRGSQTGKDNLNFQVMVDLFYKEKGTYEYNGLLKLEDWLPVFSQLNKDFNLEEDVISEVDDVLKIDLVGNTLSYDTCYLWEMCDCYE</sequence>
<dbReference type="EMBL" id="AJAU01000004">
    <property type="protein sequence ID" value="EOL50559.1"/>
    <property type="molecule type" value="Genomic_DNA"/>
</dbReference>
<dbReference type="PATRIC" id="fig|1158612.3.peg.341"/>
<dbReference type="NCBIfam" id="TIGR04424">
    <property type="entry name" value="metallo_McbB"/>
    <property type="match status" value="1"/>
</dbReference>
<dbReference type="OrthoDB" id="2621346at2"/>
<dbReference type="eggNOG" id="ENOG50330ZD">
    <property type="taxonomic scope" value="Bacteria"/>
</dbReference>